<evidence type="ECO:0000313" key="9">
    <source>
        <dbReference type="EMBL" id="CAB4909425.1"/>
    </source>
</evidence>
<proteinExistence type="predicted"/>
<keyword evidence="3" id="KW-0808">Transferase</keyword>
<keyword evidence="2" id="KW-0489">Methyltransferase</keyword>
<evidence type="ECO:0000313" key="7">
    <source>
        <dbReference type="EMBL" id="CAB4739520.1"/>
    </source>
</evidence>
<dbReference type="EMBL" id="CAFBMH010000045">
    <property type="protein sequence ID" value="CAB4909425.1"/>
    <property type="molecule type" value="Genomic_DNA"/>
</dbReference>
<keyword evidence="4" id="KW-0680">Restriction system</keyword>
<dbReference type="SUPFAM" id="SSF53335">
    <property type="entry name" value="S-adenosyl-L-methionine-dependent methyltransferases"/>
    <property type="match status" value="1"/>
</dbReference>
<dbReference type="EMBL" id="CAFABA010000188">
    <property type="protein sequence ID" value="CAB4836520.1"/>
    <property type="molecule type" value="Genomic_DNA"/>
</dbReference>
<dbReference type="Pfam" id="PF02384">
    <property type="entry name" value="N6_Mtase"/>
    <property type="match status" value="1"/>
</dbReference>
<dbReference type="GO" id="GO:0032259">
    <property type="term" value="P:methylation"/>
    <property type="evidence" value="ECO:0007669"/>
    <property type="project" value="UniProtKB-KW"/>
</dbReference>
<dbReference type="GO" id="GO:0008170">
    <property type="term" value="F:N-methyltransferase activity"/>
    <property type="evidence" value="ECO:0007669"/>
    <property type="project" value="InterPro"/>
</dbReference>
<dbReference type="Gene3D" id="3.40.50.150">
    <property type="entry name" value="Vaccinia Virus protein VP39"/>
    <property type="match status" value="1"/>
</dbReference>
<name>A0A6J7GY25_9ZZZZ</name>
<evidence type="ECO:0000256" key="2">
    <source>
        <dbReference type="ARBA" id="ARBA00022603"/>
    </source>
</evidence>
<dbReference type="InterPro" id="IPR003356">
    <property type="entry name" value="DNA_methylase_A-5"/>
</dbReference>
<dbReference type="PRINTS" id="PR00507">
    <property type="entry name" value="N12N6MTFRASE"/>
</dbReference>
<dbReference type="GO" id="GO:0009307">
    <property type="term" value="P:DNA restriction-modification system"/>
    <property type="evidence" value="ECO:0007669"/>
    <property type="project" value="UniProtKB-KW"/>
</dbReference>
<dbReference type="PANTHER" id="PTHR33841">
    <property type="entry name" value="DNA METHYLTRANSFERASE YEEA-RELATED"/>
    <property type="match status" value="1"/>
</dbReference>
<comment type="catalytic activity">
    <reaction evidence="5">
        <text>a 2'-deoxyadenosine in DNA + S-adenosyl-L-methionine = an N(6)-methyl-2'-deoxyadenosine in DNA + S-adenosyl-L-homocysteine + H(+)</text>
        <dbReference type="Rhea" id="RHEA:15197"/>
        <dbReference type="Rhea" id="RHEA-COMP:12418"/>
        <dbReference type="Rhea" id="RHEA-COMP:12419"/>
        <dbReference type="ChEBI" id="CHEBI:15378"/>
        <dbReference type="ChEBI" id="CHEBI:57856"/>
        <dbReference type="ChEBI" id="CHEBI:59789"/>
        <dbReference type="ChEBI" id="CHEBI:90615"/>
        <dbReference type="ChEBI" id="CHEBI:90616"/>
        <dbReference type="EC" id="2.1.1.72"/>
    </reaction>
</comment>
<reference evidence="9" key="1">
    <citation type="submission" date="2020-05" db="EMBL/GenBank/DDBJ databases">
        <authorList>
            <person name="Chiriac C."/>
            <person name="Salcher M."/>
            <person name="Ghai R."/>
            <person name="Kavagutti S V."/>
        </authorList>
    </citation>
    <scope>NUCLEOTIDE SEQUENCE</scope>
</reference>
<evidence type="ECO:0000313" key="8">
    <source>
        <dbReference type="EMBL" id="CAB4836520.1"/>
    </source>
</evidence>
<dbReference type="InterPro" id="IPR029063">
    <property type="entry name" value="SAM-dependent_MTases_sf"/>
</dbReference>
<evidence type="ECO:0000256" key="5">
    <source>
        <dbReference type="ARBA" id="ARBA00047942"/>
    </source>
</evidence>
<dbReference type="EC" id="2.1.1.72" evidence="1"/>
<dbReference type="GO" id="GO:0003677">
    <property type="term" value="F:DNA binding"/>
    <property type="evidence" value="ECO:0007669"/>
    <property type="project" value="InterPro"/>
</dbReference>
<dbReference type="InterPro" id="IPR050953">
    <property type="entry name" value="N4_N6_ade-DNA_methylase"/>
</dbReference>
<dbReference type="InterPro" id="IPR002052">
    <property type="entry name" value="DNA_methylase_N6_adenine_CS"/>
</dbReference>
<dbReference type="PROSITE" id="PS00092">
    <property type="entry name" value="N6_MTASE"/>
    <property type="match status" value="1"/>
</dbReference>
<accession>A0A6J7GY25</accession>
<protein>
    <recommendedName>
        <fullName evidence="1">site-specific DNA-methyltransferase (adenine-specific)</fullName>
        <ecNumber evidence="1">2.1.1.72</ecNumber>
    </recommendedName>
</protein>
<dbReference type="AlphaFoldDB" id="A0A6J7GY25"/>
<dbReference type="EMBL" id="CAEZYR010000030">
    <property type="protein sequence ID" value="CAB4739520.1"/>
    <property type="molecule type" value="Genomic_DNA"/>
</dbReference>
<feature type="domain" description="DNA methylase adenine-specific" evidence="6">
    <location>
        <begin position="72"/>
        <end position="291"/>
    </location>
</feature>
<dbReference type="GO" id="GO:0009007">
    <property type="term" value="F:site-specific DNA-methyltransferase (adenine-specific) activity"/>
    <property type="evidence" value="ECO:0007669"/>
    <property type="project" value="UniProtKB-EC"/>
</dbReference>
<organism evidence="9">
    <name type="scientific">freshwater metagenome</name>
    <dbReference type="NCBI Taxonomy" id="449393"/>
    <lineage>
        <taxon>unclassified sequences</taxon>
        <taxon>metagenomes</taxon>
        <taxon>ecological metagenomes</taxon>
    </lineage>
</organism>
<evidence type="ECO:0000259" key="6">
    <source>
        <dbReference type="Pfam" id="PF02384"/>
    </source>
</evidence>
<gene>
    <name evidence="7" type="ORF">UFOPK2754_01061</name>
    <name evidence="8" type="ORF">UFOPK3139_02964</name>
    <name evidence="9" type="ORF">UFOPK3543_01388</name>
</gene>
<dbReference type="CDD" id="cd02440">
    <property type="entry name" value="AdoMet_MTases"/>
    <property type="match status" value="1"/>
</dbReference>
<evidence type="ECO:0000256" key="4">
    <source>
        <dbReference type="ARBA" id="ARBA00022747"/>
    </source>
</evidence>
<evidence type="ECO:0000256" key="1">
    <source>
        <dbReference type="ARBA" id="ARBA00011900"/>
    </source>
</evidence>
<evidence type="ECO:0000256" key="3">
    <source>
        <dbReference type="ARBA" id="ARBA00022679"/>
    </source>
</evidence>
<dbReference type="PANTHER" id="PTHR33841:SF1">
    <property type="entry name" value="DNA METHYLTRANSFERASE A"/>
    <property type="match status" value="1"/>
</dbReference>
<sequence length="596" mass="63726">MPTGRGAHDLQLLADRVVSFAAHERWTTRGTLEATAVALQRSPDPDAPEPSGFEVALRREIARAAHALGPRSAHLLGLVYEQLLHPGSRRARGAHFTPADVADHLVEFTLEGVVLPEQPRFVDPSCGGGAFLLAMASWLHTRGWSRSASVEAVWGADIDPLASWVSATSLALWAGVDGHHDVVARIVCADVLEAGGDPWPGVEFDAVIGNPPFQNQLERATVRSAAQRRDLGARGITRVPYLDTAALFLPRSLDLVAAGGRVALIQPHSTLVARDARSVRDDMTTRADLVGLWFAREPIFAASVRVCAPVFQRADQVRGFGDPRPMVRRVVGRGFDATSPAGAPVSADSWGSLARDLLGVPSVNLVGRATIGDRATATAGFRDEYYGLVGAVFEHDPERTGEVSTTTGRVARLVTCGLIEVLANQWGARPATFARTKYLAPMVDVGRLEGRVAAWVGAQLVPKLLVATQTKVIEVVVDETGELVPSTPVIAVHAPVDDLWRLAAALSAPCLSAHALGRVAGAALSADAIKLAARQVLELPLPDDHEAWERGADLARKAHHAEGATRERYLDALGATMDFAYGCTDPSVFAWWAARR</sequence>